<dbReference type="InterPro" id="IPR050490">
    <property type="entry name" value="Bact_solute-bd_prot1"/>
</dbReference>
<organism evidence="1 2">
    <name type="scientific">Streptomyces doebereineriae</name>
    <dbReference type="NCBI Taxonomy" id="3075528"/>
    <lineage>
        <taxon>Bacteria</taxon>
        <taxon>Bacillati</taxon>
        <taxon>Actinomycetota</taxon>
        <taxon>Actinomycetes</taxon>
        <taxon>Kitasatosporales</taxon>
        <taxon>Streptomycetaceae</taxon>
        <taxon>Streptomyces</taxon>
    </lineage>
</organism>
<feature type="non-terminal residue" evidence="1">
    <location>
        <position position="116"/>
    </location>
</feature>
<dbReference type="Pfam" id="PF01547">
    <property type="entry name" value="SBP_bac_1"/>
    <property type="match status" value="1"/>
</dbReference>
<gene>
    <name evidence="1" type="ORF">RNB18_51265</name>
</gene>
<evidence type="ECO:0000313" key="2">
    <source>
        <dbReference type="Proteomes" id="UP001183824"/>
    </source>
</evidence>
<reference evidence="2" key="1">
    <citation type="submission" date="2023-07" db="EMBL/GenBank/DDBJ databases">
        <title>30 novel species of actinomycetes from the DSMZ collection.</title>
        <authorList>
            <person name="Nouioui I."/>
        </authorList>
    </citation>
    <scope>NUCLEOTIDE SEQUENCE [LARGE SCALE GENOMIC DNA]</scope>
    <source>
        <strain evidence="2">DSM 41640</strain>
    </source>
</reference>
<dbReference type="InterPro" id="IPR006059">
    <property type="entry name" value="SBP"/>
</dbReference>
<dbReference type="PANTHER" id="PTHR43649:SF30">
    <property type="entry name" value="ABC TRANSPORTER SUBSTRATE-BINDING PROTEIN"/>
    <property type="match status" value="1"/>
</dbReference>
<comment type="caution">
    <text evidence="1">The sequence shown here is derived from an EMBL/GenBank/DDBJ whole genome shotgun (WGS) entry which is preliminary data.</text>
</comment>
<proteinExistence type="predicted"/>
<dbReference type="PANTHER" id="PTHR43649">
    <property type="entry name" value="ARABINOSE-BINDING PROTEIN-RELATED"/>
    <property type="match status" value="1"/>
</dbReference>
<dbReference type="Gene3D" id="3.40.190.10">
    <property type="entry name" value="Periplasmic binding protein-like II"/>
    <property type="match status" value="1"/>
</dbReference>
<accession>A0ABU2VS39</accession>
<name>A0ABU2VS39_9ACTN</name>
<dbReference type="SUPFAM" id="SSF53850">
    <property type="entry name" value="Periplasmic binding protein-like II"/>
    <property type="match status" value="1"/>
</dbReference>
<dbReference type="EMBL" id="JAVREZ010000165">
    <property type="protein sequence ID" value="MDT0488435.1"/>
    <property type="molecule type" value="Genomic_DNA"/>
</dbReference>
<protein>
    <submittedName>
        <fullName evidence="1">Extracellular solute-binding protein</fullName>
    </submittedName>
</protein>
<evidence type="ECO:0000313" key="1">
    <source>
        <dbReference type="EMBL" id="MDT0488435.1"/>
    </source>
</evidence>
<dbReference type="RefSeq" id="WP_311720958.1">
    <property type="nucleotide sequence ID" value="NZ_JAVREZ010000165.1"/>
</dbReference>
<keyword evidence="2" id="KW-1185">Reference proteome</keyword>
<sequence length="116" mass="12096">MGEAVQRRFSVMTAVVAARGLTATLSGCGGESGSGDVTLKLVAADYGTSSANSSEKYWSGVAAGFEKQNPGIKVEVNVLSWKDVDRKVAEMVKAGKAPDIAQIGAYADYAKDGKLY</sequence>
<dbReference type="Proteomes" id="UP001183824">
    <property type="component" value="Unassembled WGS sequence"/>
</dbReference>